<keyword evidence="4" id="KW-0997">Cell inner membrane</keyword>
<dbReference type="PROSITE" id="PS50928">
    <property type="entry name" value="ABC_TM1"/>
    <property type="match status" value="2"/>
</dbReference>
<feature type="transmembrane region" description="Helical" evidence="8">
    <location>
        <begin position="161"/>
        <end position="181"/>
    </location>
</feature>
<dbReference type="CDD" id="cd06261">
    <property type="entry name" value="TM_PBP2"/>
    <property type="match status" value="2"/>
</dbReference>
<dbReference type="PANTHER" id="PTHR43357">
    <property type="entry name" value="INNER MEMBRANE ABC TRANSPORTER PERMEASE PROTEIN YDCV"/>
    <property type="match status" value="1"/>
</dbReference>
<comment type="subcellular location">
    <subcellularLocation>
        <location evidence="1">Cell inner membrane</location>
        <topology evidence="1">Multi-pass membrane protein</topology>
    </subcellularLocation>
    <subcellularLocation>
        <location evidence="8">Cell membrane</location>
        <topology evidence="8">Multi-pass membrane protein</topology>
    </subcellularLocation>
</comment>
<dbReference type="Pfam" id="PF00528">
    <property type="entry name" value="BPD_transp_1"/>
    <property type="match status" value="2"/>
</dbReference>
<dbReference type="Proteomes" id="UP000054387">
    <property type="component" value="Unassembled WGS sequence"/>
</dbReference>
<keyword evidence="3" id="KW-1003">Cell membrane</keyword>
<name>A0A0W1RAW2_9EURY</name>
<feature type="domain" description="ABC transmembrane type-1" evidence="10">
    <location>
        <begin position="81"/>
        <end position="279"/>
    </location>
</feature>
<dbReference type="AlphaFoldDB" id="A0A0W1RAW2"/>
<feature type="transmembrane region" description="Helical" evidence="8">
    <location>
        <begin position="519"/>
        <end position="542"/>
    </location>
</feature>
<keyword evidence="6 8" id="KW-1133">Transmembrane helix</keyword>
<dbReference type="InterPro" id="IPR035906">
    <property type="entry name" value="MetI-like_sf"/>
</dbReference>
<feature type="transmembrane region" description="Helical" evidence="8">
    <location>
        <begin position="465"/>
        <end position="487"/>
    </location>
</feature>
<keyword evidence="12" id="KW-1185">Reference proteome</keyword>
<dbReference type="GO" id="GO:0005886">
    <property type="term" value="C:plasma membrane"/>
    <property type="evidence" value="ECO:0007669"/>
    <property type="project" value="UniProtKB-SubCell"/>
</dbReference>
<evidence type="ECO:0000313" key="12">
    <source>
        <dbReference type="Proteomes" id="UP000054387"/>
    </source>
</evidence>
<feature type="transmembrane region" description="Helical" evidence="8">
    <location>
        <begin position="220"/>
        <end position="242"/>
    </location>
</feature>
<feature type="compositionally biased region" description="Polar residues" evidence="9">
    <location>
        <begin position="14"/>
        <end position="25"/>
    </location>
</feature>
<feature type="transmembrane region" description="Helical" evidence="8">
    <location>
        <begin position="309"/>
        <end position="333"/>
    </location>
</feature>
<dbReference type="EMBL" id="LOPU01000018">
    <property type="protein sequence ID" value="KTG10497.1"/>
    <property type="molecule type" value="Genomic_DNA"/>
</dbReference>
<dbReference type="RefSeq" id="WP_058581849.1">
    <property type="nucleotide sequence ID" value="NZ_LOPU01000018.1"/>
</dbReference>
<dbReference type="Gene3D" id="1.10.3720.10">
    <property type="entry name" value="MetI-like"/>
    <property type="match status" value="2"/>
</dbReference>
<proteinExistence type="inferred from homology"/>
<gene>
    <name evidence="11" type="ORF">AUR64_10145</name>
</gene>
<keyword evidence="2 8" id="KW-0813">Transport</keyword>
<sequence>MDAEHAPGPDDTASDATESTQSVDSAESLAESTPRLGVSLAAATVAALVLLPLIWLVRLAFDVGLSEALALSLRPQTLEVFANSAALVVAVTAASILVGVPLAYLTVRTDLPFRRFWTVAVSLPLVIPSYIGAFAFVTAFGPQGALQRLLEPLGVQSLPRLYGLGGATLVLTLYTYPYVYITTRAALKSMDTTLVEAARTLRHTRWEAFRRVTLPQIRPAVAAGSLLVALYTLSDFGTPAIMRFDAFTRVIFVEFNAFGRDFAALLSLQLVAVTLLILAAESRIRGDEQVYGGGRATDRVRLGRWKLPALGLCGSVAGLALVVPLAVLGTWFFRGASDVGSETLAFDISYVLNSVGVAAATAAVAAVFAFPVAYIAAHHRGKVATLTERATYVGYAVPGVVIGLALVYLGTSYAQPIYQTLYLLVFAYVVRFLPQAVGSLRASFLRVDPKLPEAARTLGRTPSGAFRSVTLPLVAPGLFGGMALVFLTTMKELPATLFLAPTGFETLVTRVWSAYSQGYFGRAAVPALILLAVSGLSMLVIVSQEGYDVK</sequence>
<evidence type="ECO:0000256" key="7">
    <source>
        <dbReference type="ARBA" id="ARBA00023136"/>
    </source>
</evidence>
<dbReference type="GO" id="GO:0055085">
    <property type="term" value="P:transmembrane transport"/>
    <property type="evidence" value="ECO:0007669"/>
    <property type="project" value="InterPro"/>
</dbReference>
<feature type="domain" description="ABC transmembrane type-1" evidence="10">
    <location>
        <begin position="351"/>
        <end position="541"/>
    </location>
</feature>
<feature type="transmembrane region" description="Helical" evidence="8">
    <location>
        <begin position="116"/>
        <end position="141"/>
    </location>
</feature>
<feature type="transmembrane region" description="Helical" evidence="8">
    <location>
        <begin position="389"/>
        <end position="409"/>
    </location>
</feature>
<dbReference type="SUPFAM" id="SSF161098">
    <property type="entry name" value="MetI-like"/>
    <property type="match status" value="2"/>
</dbReference>
<feature type="transmembrane region" description="Helical" evidence="8">
    <location>
        <begin position="421"/>
        <end position="444"/>
    </location>
</feature>
<dbReference type="STRING" id="1514971.AUR64_10145"/>
<protein>
    <submittedName>
        <fullName evidence="11">Iron ABC transporter permease</fullName>
    </submittedName>
</protein>
<evidence type="ECO:0000259" key="10">
    <source>
        <dbReference type="PROSITE" id="PS50928"/>
    </source>
</evidence>
<evidence type="ECO:0000256" key="3">
    <source>
        <dbReference type="ARBA" id="ARBA00022475"/>
    </source>
</evidence>
<keyword evidence="7 8" id="KW-0472">Membrane</keyword>
<feature type="transmembrane region" description="Helical" evidence="8">
    <location>
        <begin position="353"/>
        <end position="377"/>
    </location>
</feature>
<evidence type="ECO:0000256" key="8">
    <source>
        <dbReference type="RuleBase" id="RU363032"/>
    </source>
</evidence>
<evidence type="ECO:0000256" key="5">
    <source>
        <dbReference type="ARBA" id="ARBA00022692"/>
    </source>
</evidence>
<evidence type="ECO:0000256" key="9">
    <source>
        <dbReference type="SAM" id="MobiDB-lite"/>
    </source>
</evidence>
<comment type="similarity">
    <text evidence="8">Belongs to the binding-protein-dependent transport system permease family.</text>
</comment>
<feature type="region of interest" description="Disordered" evidence="9">
    <location>
        <begin position="1"/>
        <end position="26"/>
    </location>
</feature>
<evidence type="ECO:0000256" key="6">
    <source>
        <dbReference type="ARBA" id="ARBA00022989"/>
    </source>
</evidence>
<dbReference type="OrthoDB" id="28023at2157"/>
<organism evidence="11 12">
    <name type="scientific">Haloprofundus marisrubri</name>
    <dbReference type="NCBI Taxonomy" id="1514971"/>
    <lineage>
        <taxon>Archaea</taxon>
        <taxon>Methanobacteriati</taxon>
        <taxon>Methanobacteriota</taxon>
        <taxon>Stenosarchaea group</taxon>
        <taxon>Halobacteria</taxon>
        <taxon>Halobacteriales</taxon>
        <taxon>Haloferacaceae</taxon>
        <taxon>Haloprofundus</taxon>
    </lineage>
</organism>
<dbReference type="InterPro" id="IPR000515">
    <property type="entry name" value="MetI-like"/>
</dbReference>
<comment type="caution">
    <text evidence="11">The sequence shown here is derived from an EMBL/GenBank/DDBJ whole genome shotgun (WGS) entry which is preliminary data.</text>
</comment>
<dbReference type="PANTHER" id="PTHR43357:SF3">
    <property type="entry name" value="FE(3+)-TRANSPORT SYSTEM PERMEASE PROTEIN FBPB 2"/>
    <property type="match status" value="1"/>
</dbReference>
<feature type="transmembrane region" description="Helical" evidence="8">
    <location>
        <begin position="262"/>
        <end position="280"/>
    </location>
</feature>
<reference evidence="11 12" key="1">
    <citation type="submission" date="2015-12" db="EMBL/GenBank/DDBJ databases">
        <title>Haloprofundus marisrubri gen. nov., sp. nov., an extremely halophilic archaeon isolated from the Discovery deep brine-seawater interface in the Red Sea.</title>
        <authorList>
            <person name="Zhang G."/>
            <person name="Stingl U."/>
            <person name="Rashid M."/>
        </authorList>
    </citation>
    <scope>NUCLEOTIDE SEQUENCE [LARGE SCALE GENOMIC DNA]</scope>
    <source>
        <strain evidence="11 12">SB9</strain>
    </source>
</reference>
<evidence type="ECO:0000256" key="4">
    <source>
        <dbReference type="ARBA" id="ARBA00022519"/>
    </source>
</evidence>
<evidence type="ECO:0000313" key="11">
    <source>
        <dbReference type="EMBL" id="KTG10497.1"/>
    </source>
</evidence>
<keyword evidence="5 8" id="KW-0812">Transmembrane</keyword>
<accession>A0A0W1RAW2</accession>
<feature type="transmembrane region" description="Helical" evidence="8">
    <location>
        <begin position="81"/>
        <end position="104"/>
    </location>
</feature>
<evidence type="ECO:0000256" key="2">
    <source>
        <dbReference type="ARBA" id="ARBA00022448"/>
    </source>
</evidence>
<feature type="transmembrane region" description="Helical" evidence="8">
    <location>
        <begin position="38"/>
        <end position="61"/>
    </location>
</feature>
<evidence type="ECO:0000256" key="1">
    <source>
        <dbReference type="ARBA" id="ARBA00004429"/>
    </source>
</evidence>